<accession>A0A8H3X0L1</accession>
<protein>
    <submittedName>
        <fullName evidence="1">Uncharacterized protein</fullName>
    </submittedName>
</protein>
<proteinExistence type="predicted"/>
<sequence length="83" mass="9718">MISQNIPNLLFEYSNYIKNVSIIDLQKGWARYSRQSSKAPLGLETLLLELNKNERVLLTFEYSSYIKTISIKDLQKGWARYSN</sequence>
<dbReference type="AlphaFoldDB" id="A0A8H3X0L1"/>
<evidence type="ECO:0000313" key="1">
    <source>
        <dbReference type="EMBL" id="KAF0392281.1"/>
    </source>
</evidence>
<comment type="caution">
    <text evidence="1">The sequence shown here is derived from an EMBL/GenBank/DDBJ whole genome shotgun (WGS) entry which is preliminary data.</text>
</comment>
<dbReference type="EMBL" id="WTPW01002193">
    <property type="protein sequence ID" value="KAF0392281.1"/>
    <property type="molecule type" value="Genomic_DNA"/>
</dbReference>
<gene>
    <name evidence="1" type="ORF">F8M41_010548</name>
</gene>
<reference evidence="1 2" key="1">
    <citation type="journal article" date="2019" name="Environ. Microbiol.">
        <title>At the nexus of three kingdoms: the genome of the mycorrhizal fungus Gigaspora margarita provides insights into plant, endobacterial and fungal interactions.</title>
        <authorList>
            <person name="Venice F."/>
            <person name="Ghignone S."/>
            <person name="Salvioli di Fossalunga A."/>
            <person name="Amselem J."/>
            <person name="Novero M."/>
            <person name="Xianan X."/>
            <person name="Sedzielewska Toro K."/>
            <person name="Morin E."/>
            <person name="Lipzen A."/>
            <person name="Grigoriev I.V."/>
            <person name="Henrissat B."/>
            <person name="Martin F.M."/>
            <person name="Bonfante P."/>
        </authorList>
    </citation>
    <scope>NUCLEOTIDE SEQUENCE [LARGE SCALE GENOMIC DNA]</scope>
    <source>
        <strain evidence="1 2">BEG34</strain>
    </source>
</reference>
<evidence type="ECO:0000313" key="2">
    <source>
        <dbReference type="Proteomes" id="UP000439903"/>
    </source>
</evidence>
<organism evidence="1 2">
    <name type="scientific">Gigaspora margarita</name>
    <dbReference type="NCBI Taxonomy" id="4874"/>
    <lineage>
        <taxon>Eukaryota</taxon>
        <taxon>Fungi</taxon>
        <taxon>Fungi incertae sedis</taxon>
        <taxon>Mucoromycota</taxon>
        <taxon>Glomeromycotina</taxon>
        <taxon>Glomeromycetes</taxon>
        <taxon>Diversisporales</taxon>
        <taxon>Gigasporaceae</taxon>
        <taxon>Gigaspora</taxon>
    </lineage>
</organism>
<dbReference type="Proteomes" id="UP000439903">
    <property type="component" value="Unassembled WGS sequence"/>
</dbReference>
<name>A0A8H3X0L1_GIGMA</name>
<keyword evidence="2" id="KW-1185">Reference proteome</keyword>